<dbReference type="OrthoDB" id="9803739at2"/>
<dbReference type="PATRIC" id="fig|546269.5.peg.747"/>
<dbReference type="STRING" id="546269.HMPREF0389_01587"/>
<dbReference type="eggNOG" id="COG1794">
    <property type="taxonomic scope" value="Bacteria"/>
</dbReference>
<dbReference type="PANTHER" id="PTHR21198:SF7">
    <property type="entry name" value="ASPARTATE-GLUTAMATE RACEMASE FAMILY"/>
    <property type="match status" value="1"/>
</dbReference>
<organism evidence="3 4">
    <name type="scientific">Filifactor alocis (strain ATCC 35896 / CCUG 47790 / D40 B5)</name>
    <name type="common">Fusobacterium alocis</name>
    <dbReference type="NCBI Taxonomy" id="546269"/>
    <lineage>
        <taxon>Bacteria</taxon>
        <taxon>Bacillati</taxon>
        <taxon>Bacillota</taxon>
        <taxon>Clostridia</taxon>
        <taxon>Peptostreptococcales</taxon>
        <taxon>Filifactoraceae</taxon>
        <taxon>Filifactor</taxon>
    </lineage>
</organism>
<protein>
    <submittedName>
        <fullName evidence="3">Aspartate racemase</fullName>
        <ecNumber evidence="3">5.1.1.13</ecNumber>
    </submittedName>
</protein>
<name>D6GTZ7_FILAD</name>
<dbReference type="EC" id="5.1.1.13" evidence="3"/>
<dbReference type="Pfam" id="PF01177">
    <property type="entry name" value="Asp_Glu_race"/>
    <property type="match status" value="1"/>
</dbReference>
<dbReference type="Gene3D" id="3.40.50.1860">
    <property type="match status" value="2"/>
</dbReference>
<proteinExistence type="inferred from homology"/>
<dbReference type="InterPro" id="IPR004380">
    <property type="entry name" value="Asp_race"/>
</dbReference>
<dbReference type="GO" id="GO:0047689">
    <property type="term" value="F:aspartate racemase activity"/>
    <property type="evidence" value="ECO:0007669"/>
    <property type="project" value="UniProtKB-EC"/>
</dbReference>
<evidence type="ECO:0000256" key="1">
    <source>
        <dbReference type="ARBA" id="ARBA00007847"/>
    </source>
</evidence>
<dbReference type="EMBL" id="CP002390">
    <property type="protein sequence ID" value="EFE27668.1"/>
    <property type="molecule type" value="Genomic_DNA"/>
</dbReference>
<dbReference type="AlphaFoldDB" id="D6GTZ7"/>
<reference evidence="4" key="1">
    <citation type="submission" date="2010-12" db="EMBL/GenBank/DDBJ databases">
        <title>The genome sequence of Filifactor alocis strain ATCC 35896.</title>
        <authorList>
            <consortium name="The Broad Institute Genome Sequencing Platform"/>
            <person name="Ward D."/>
            <person name="Earl A."/>
            <person name="Feldgarden M."/>
            <person name="Young S.K."/>
            <person name="Gargeya S."/>
            <person name="Zeng Q."/>
            <person name="Alvarado L."/>
            <person name="Berlin A."/>
            <person name="Bochicchio J."/>
            <person name="Chapman S.B."/>
            <person name="Chen Z."/>
            <person name="Freedman E."/>
            <person name="Gellesch M."/>
            <person name="Goldberg J."/>
            <person name="Griggs A."/>
            <person name="Gujja S."/>
            <person name="Heilman E."/>
            <person name="Heiman D."/>
            <person name="Howarth C."/>
            <person name="Mehta T."/>
            <person name="Neiman D."/>
            <person name="Pearson M."/>
            <person name="Roberts A."/>
            <person name="Saif S."/>
            <person name="Shea T."/>
            <person name="Shenoy N."/>
            <person name="Sisk P."/>
            <person name="Stolte C."/>
            <person name="Sykes S."/>
            <person name="White J."/>
            <person name="Yandava C."/>
            <person name="Izard J."/>
            <person name="Blanton J.M."/>
            <person name="Baranova O.V."/>
            <person name="Tanner A.C."/>
            <person name="Dewhirst F.E."/>
            <person name="Haas B."/>
            <person name="Nusbaum C."/>
            <person name="Birren B."/>
        </authorList>
    </citation>
    <scope>NUCLEOTIDE SEQUENCE [LARGE SCALE GENOMIC DNA]</scope>
    <source>
        <strain evidence="4">ATCC 35896 / D40 B5</strain>
    </source>
</reference>
<dbReference type="SUPFAM" id="SSF53681">
    <property type="entry name" value="Aspartate/glutamate racemase"/>
    <property type="match status" value="2"/>
</dbReference>
<comment type="similarity">
    <text evidence="1">Belongs to the aspartate/glutamate racemases family.</text>
</comment>
<dbReference type="RefSeq" id="WP_014262358.1">
    <property type="nucleotide sequence ID" value="NC_016630.1"/>
</dbReference>
<keyword evidence="4" id="KW-1185">Reference proteome</keyword>
<evidence type="ECO:0000313" key="4">
    <source>
        <dbReference type="Proteomes" id="UP000007468"/>
    </source>
</evidence>
<keyword evidence="2 3" id="KW-0413">Isomerase</keyword>
<sequence>MKHKKKMGVIGGMGPLATMDFATKVVRFTEASCDQEHIPMIIDNRIQIPDRTNYILNGTNSPLSELIASATFLEESGAEFLVMPCNTAHYFYDEIKKHIHIPFLHIVEETTKEILKHKDTVHKVALISTTGTYSCGLYQDAFAKQKDVDLLLPDEDGKSLIMDMLYAIKSGQPKNPDALMKLLDDFMQQGAQDFLLGCTEAPLLFENYHISYPVFDSSSILAKSAITFACTES</sequence>
<gene>
    <name evidence="3" type="ordered locus">HMPREF0389_01587</name>
</gene>
<evidence type="ECO:0000313" key="3">
    <source>
        <dbReference type="EMBL" id="EFE27668.1"/>
    </source>
</evidence>
<dbReference type="Proteomes" id="UP000007468">
    <property type="component" value="Chromosome"/>
</dbReference>
<dbReference type="InterPro" id="IPR018187">
    <property type="entry name" value="Asp/Glu_racemase_AS_1"/>
</dbReference>
<accession>D6GTZ7</accession>
<dbReference type="PANTHER" id="PTHR21198">
    <property type="entry name" value="GLUTAMATE RACEMASE"/>
    <property type="match status" value="1"/>
</dbReference>
<dbReference type="InterPro" id="IPR015942">
    <property type="entry name" value="Asp/Glu/hydantoin_racemase"/>
</dbReference>
<dbReference type="InterPro" id="IPR001920">
    <property type="entry name" value="Asp/Glu_race"/>
</dbReference>
<dbReference type="PROSITE" id="PS00923">
    <property type="entry name" value="ASP_GLU_RACEMASE_1"/>
    <property type="match status" value="1"/>
</dbReference>
<dbReference type="KEGG" id="faa:HMPREF0389_01587"/>
<dbReference type="NCBIfam" id="TIGR00035">
    <property type="entry name" value="asp_race"/>
    <property type="match status" value="1"/>
</dbReference>
<evidence type="ECO:0000256" key="2">
    <source>
        <dbReference type="ARBA" id="ARBA00023235"/>
    </source>
</evidence>